<reference evidence="2 3" key="1">
    <citation type="submission" date="2022-11" db="EMBL/GenBank/DDBJ databases">
        <title>Nonomuraea corallina sp. nov., a new species of the genus Nonomuraea isolated from sea side sediment in Thai sea.</title>
        <authorList>
            <person name="Ngamcharungchit C."/>
            <person name="Matsumoto A."/>
            <person name="Suriyachadkun C."/>
            <person name="Panbangred W."/>
            <person name="Inahashi Y."/>
            <person name="Intra B."/>
        </authorList>
    </citation>
    <scope>NUCLEOTIDE SEQUENCE [LARGE SCALE GENOMIC DNA]</scope>
    <source>
        <strain evidence="2 3">DSM 43553</strain>
    </source>
</reference>
<dbReference type="EMBL" id="JAPNUD010000014">
    <property type="protein sequence ID" value="MDA0640543.1"/>
    <property type="molecule type" value="Genomic_DNA"/>
</dbReference>
<organism evidence="2 3">
    <name type="scientific">Nonomuraea ferruginea</name>
    <dbReference type="NCBI Taxonomy" id="46174"/>
    <lineage>
        <taxon>Bacteria</taxon>
        <taxon>Bacillati</taxon>
        <taxon>Actinomycetota</taxon>
        <taxon>Actinomycetes</taxon>
        <taxon>Streptosporangiales</taxon>
        <taxon>Streptosporangiaceae</taxon>
        <taxon>Nonomuraea</taxon>
    </lineage>
</organism>
<keyword evidence="3" id="KW-1185">Reference proteome</keyword>
<keyword evidence="1" id="KW-0472">Membrane</keyword>
<protein>
    <submittedName>
        <fullName evidence="2">DUF2975 domain-containing protein</fullName>
    </submittedName>
</protein>
<keyword evidence="1" id="KW-0812">Transmembrane</keyword>
<keyword evidence="1" id="KW-1133">Transmembrane helix</keyword>
<feature type="transmembrane region" description="Helical" evidence="1">
    <location>
        <begin position="194"/>
        <end position="215"/>
    </location>
</feature>
<sequence length="233" mass="25532">MPLNRSNPLKWTAIVVRVFLVLFAATMAYEVGLAALTGGENAWGSRGTRSLVCVSSPHIGDVEGNVAEDPQRRKAVRASGALDADPYPVEKGVEFFYELPRICKDDSSLGTQLLYQTSRFATELVLLVSIVLLDRLIRGVRRENGFDKVVVRRLWFLGVFLMAGTVAASLYTTLVETGLAVSMVAGSIRDVWEMALFGWNVPWAFLLAGLGLVVMSKVVRVGAHMREELEGTV</sequence>
<proteinExistence type="predicted"/>
<accession>A0ABT4STF2</accession>
<feature type="transmembrane region" description="Helical" evidence="1">
    <location>
        <begin position="113"/>
        <end position="133"/>
    </location>
</feature>
<comment type="caution">
    <text evidence="2">The sequence shown here is derived from an EMBL/GenBank/DDBJ whole genome shotgun (WGS) entry which is preliminary data.</text>
</comment>
<name>A0ABT4STF2_9ACTN</name>
<feature type="transmembrane region" description="Helical" evidence="1">
    <location>
        <begin position="154"/>
        <end position="174"/>
    </location>
</feature>
<evidence type="ECO:0000313" key="2">
    <source>
        <dbReference type="EMBL" id="MDA0640543.1"/>
    </source>
</evidence>
<dbReference type="RefSeq" id="WP_271275739.1">
    <property type="nucleotide sequence ID" value="NZ_BAABFD010000032.1"/>
</dbReference>
<evidence type="ECO:0000256" key="1">
    <source>
        <dbReference type="SAM" id="Phobius"/>
    </source>
</evidence>
<dbReference type="Proteomes" id="UP001212498">
    <property type="component" value="Unassembled WGS sequence"/>
</dbReference>
<evidence type="ECO:0000313" key="3">
    <source>
        <dbReference type="Proteomes" id="UP001212498"/>
    </source>
</evidence>
<gene>
    <name evidence="2" type="ORF">OUY24_07920</name>
</gene>